<organism evidence="1 2">
    <name type="scientific">Melastoma candidum</name>
    <dbReference type="NCBI Taxonomy" id="119954"/>
    <lineage>
        <taxon>Eukaryota</taxon>
        <taxon>Viridiplantae</taxon>
        <taxon>Streptophyta</taxon>
        <taxon>Embryophyta</taxon>
        <taxon>Tracheophyta</taxon>
        <taxon>Spermatophyta</taxon>
        <taxon>Magnoliopsida</taxon>
        <taxon>eudicotyledons</taxon>
        <taxon>Gunneridae</taxon>
        <taxon>Pentapetalae</taxon>
        <taxon>rosids</taxon>
        <taxon>malvids</taxon>
        <taxon>Myrtales</taxon>
        <taxon>Melastomataceae</taxon>
        <taxon>Melastomatoideae</taxon>
        <taxon>Melastomateae</taxon>
        <taxon>Melastoma</taxon>
    </lineage>
</organism>
<accession>A0ACB9LGX3</accession>
<dbReference type="Proteomes" id="UP001057402">
    <property type="component" value="Chromosome 11"/>
</dbReference>
<sequence length="93" mass="10019">MVCLACLLPLFLVPIVNFLPVLVDYIMAKIYGALGWEYRKPVRVPPSCPYKPPVATKNDSPLGSQEDSGAPYPVEKLSKAGIATDPTANDKSA</sequence>
<protein>
    <submittedName>
        <fullName evidence="1">Uncharacterized protein</fullName>
    </submittedName>
</protein>
<proteinExistence type="predicted"/>
<reference evidence="2" key="1">
    <citation type="journal article" date="2023" name="Front. Plant Sci.">
        <title>Chromosomal-level genome assembly of Melastoma candidum provides insights into trichome evolution.</title>
        <authorList>
            <person name="Zhong Y."/>
            <person name="Wu W."/>
            <person name="Sun C."/>
            <person name="Zou P."/>
            <person name="Liu Y."/>
            <person name="Dai S."/>
            <person name="Zhou R."/>
        </authorList>
    </citation>
    <scope>NUCLEOTIDE SEQUENCE [LARGE SCALE GENOMIC DNA]</scope>
</reference>
<gene>
    <name evidence="1" type="ORF">MLD38_035411</name>
</gene>
<dbReference type="EMBL" id="CM042890">
    <property type="protein sequence ID" value="KAI4310432.1"/>
    <property type="molecule type" value="Genomic_DNA"/>
</dbReference>
<comment type="caution">
    <text evidence="1">The sequence shown here is derived from an EMBL/GenBank/DDBJ whole genome shotgun (WGS) entry which is preliminary data.</text>
</comment>
<keyword evidence="2" id="KW-1185">Reference proteome</keyword>
<name>A0ACB9LGX3_9MYRT</name>
<evidence type="ECO:0000313" key="1">
    <source>
        <dbReference type="EMBL" id="KAI4310432.1"/>
    </source>
</evidence>
<evidence type="ECO:0000313" key="2">
    <source>
        <dbReference type="Proteomes" id="UP001057402"/>
    </source>
</evidence>